<dbReference type="EMBL" id="RKRF01000009">
    <property type="protein sequence ID" value="RPF53500.1"/>
    <property type="molecule type" value="Genomic_DNA"/>
</dbReference>
<dbReference type="AlphaFoldDB" id="A0A3N5BDW2"/>
<keyword evidence="3" id="KW-0204">Cytolysis</keyword>
<dbReference type="NCBIfam" id="TIGR03395">
    <property type="entry name" value="sphingomy"/>
    <property type="match status" value="1"/>
</dbReference>
<feature type="domain" description="Endonuclease/exonuclease/phosphatase" evidence="6">
    <location>
        <begin position="61"/>
        <end position="316"/>
    </location>
</feature>
<proteinExistence type="inferred from homology"/>
<dbReference type="SUPFAM" id="SSF56219">
    <property type="entry name" value="DNase I-like"/>
    <property type="match status" value="1"/>
</dbReference>
<dbReference type="GO" id="GO:0005576">
    <property type="term" value="C:extracellular region"/>
    <property type="evidence" value="ECO:0007669"/>
    <property type="project" value="InterPro"/>
</dbReference>
<keyword evidence="8" id="KW-1185">Reference proteome</keyword>
<evidence type="ECO:0000256" key="4">
    <source>
        <dbReference type="ARBA" id="ARBA00022801"/>
    </source>
</evidence>
<dbReference type="PANTHER" id="PTHR16320:SF23">
    <property type="entry name" value="SPHINGOMYELINASE C 1"/>
    <property type="match status" value="1"/>
</dbReference>
<feature type="signal peptide" evidence="5">
    <location>
        <begin position="1"/>
        <end position="25"/>
    </location>
</feature>
<evidence type="ECO:0000256" key="5">
    <source>
        <dbReference type="SAM" id="SignalP"/>
    </source>
</evidence>
<dbReference type="Gene3D" id="3.60.10.10">
    <property type="entry name" value="Endonuclease/exonuclease/phosphatase"/>
    <property type="match status" value="1"/>
</dbReference>
<reference evidence="7 8" key="1">
    <citation type="submission" date="2018-11" db="EMBL/GenBank/DDBJ databases">
        <title>Genomic Encyclopedia of Type Strains, Phase IV (KMG-IV): sequencing the most valuable type-strain genomes for metagenomic binning, comparative biology and taxonomic classification.</title>
        <authorList>
            <person name="Goeker M."/>
        </authorList>
    </citation>
    <scope>NUCLEOTIDE SEQUENCE [LARGE SCALE GENOMIC DNA]</scope>
    <source>
        <strain evidence="7 8">DSM 18090</strain>
    </source>
</reference>
<gene>
    <name evidence="7" type="ORF">EDC24_2010</name>
</gene>
<evidence type="ECO:0000256" key="1">
    <source>
        <dbReference type="ARBA" id="ARBA00006335"/>
    </source>
</evidence>
<dbReference type="Proteomes" id="UP000276443">
    <property type="component" value="Unassembled WGS sequence"/>
</dbReference>
<evidence type="ECO:0000256" key="3">
    <source>
        <dbReference type="ARBA" id="ARBA00022735"/>
    </source>
</evidence>
<evidence type="ECO:0000313" key="7">
    <source>
        <dbReference type="EMBL" id="RPF53500.1"/>
    </source>
</evidence>
<name>A0A3N5BDW2_9BACI</name>
<comment type="similarity">
    <text evidence="1">Belongs to the neutral sphingomyelinase family.</text>
</comment>
<dbReference type="InterPro" id="IPR036691">
    <property type="entry name" value="Endo/exonu/phosph_ase_sf"/>
</dbReference>
<keyword evidence="4" id="KW-0378">Hydrolase</keyword>
<dbReference type="Pfam" id="PF03372">
    <property type="entry name" value="Exo_endo_phos"/>
    <property type="match status" value="1"/>
</dbReference>
<dbReference type="InterPro" id="IPR005135">
    <property type="entry name" value="Endo/exonuclease/phosphatase"/>
</dbReference>
<protein>
    <submittedName>
        <fullName evidence="7">Phospholipase C</fullName>
    </submittedName>
</protein>
<dbReference type="PANTHER" id="PTHR16320">
    <property type="entry name" value="SPHINGOMYELINASE FAMILY MEMBER"/>
    <property type="match status" value="1"/>
</dbReference>
<dbReference type="CDD" id="cd09078">
    <property type="entry name" value="nSMase"/>
    <property type="match status" value="1"/>
</dbReference>
<organism evidence="7 8">
    <name type="scientific">Aquisalibacillus elongatus</name>
    <dbReference type="NCBI Taxonomy" id="485577"/>
    <lineage>
        <taxon>Bacteria</taxon>
        <taxon>Bacillati</taxon>
        <taxon>Bacillota</taxon>
        <taxon>Bacilli</taxon>
        <taxon>Bacillales</taxon>
        <taxon>Bacillaceae</taxon>
        <taxon>Aquisalibacillus</taxon>
    </lineage>
</organism>
<dbReference type="InterPro" id="IPR038772">
    <property type="entry name" value="Sph/SMPD2-like"/>
</dbReference>
<feature type="chain" id="PRO_5018174946" evidence="5">
    <location>
        <begin position="26"/>
        <end position="325"/>
    </location>
</feature>
<evidence type="ECO:0000256" key="2">
    <source>
        <dbReference type="ARBA" id="ARBA00022729"/>
    </source>
</evidence>
<keyword evidence="2 5" id="KW-0732">Signal</keyword>
<comment type="caution">
    <text evidence="7">The sequence shown here is derived from an EMBL/GenBank/DDBJ whole genome shotgun (WGS) entry which is preliminary data.</text>
</comment>
<dbReference type="GO" id="GO:0031640">
    <property type="term" value="P:killing of cells of another organism"/>
    <property type="evidence" value="ECO:0007669"/>
    <property type="project" value="UniProtKB-KW"/>
</dbReference>
<dbReference type="RefSeq" id="WP_245998093.1">
    <property type="nucleotide sequence ID" value="NZ_RKRF01000009.1"/>
</dbReference>
<dbReference type="GO" id="GO:0004767">
    <property type="term" value="F:sphingomyelin phosphodiesterase activity"/>
    <property type="evidence" value="ECO:0007669"/>
    <property type="project" value="InterPro"/>
</dbReference>
<evidence type="ECO:0000313" key="8">
    <source>
        <dbReference type="Proteomes" id="UP000276443"/>
    </source>
</evidence>
<keyword evidence="3" id="KW-0354">Hemolysis</keyword>
<dbReference type="InterPro" id="IPR017766">
    <property type="entry name" value="Sphingomyelinase/PLipase_C"/>
</dbReference>
<evidence type="ECO:0000259" key="6">
    <source>
        <dbReference type="Pfam" id="PF03372"/>
    </source>
</evidence>
<sequence>MKKGLIITLLTVFALVFTISMTTSAEENADETYQTDLDIVSYNVYLMSSTLYPNWGQSQRADLIGQADFMSGQDVIILNELFDNSSAEQLLGHLQGEYPYQTPILGSTTSGWDDTRGSYSYVVPENGGVSVVSKWPIEEQIQYVFSEACGPESMSNKGFVYTKIMKDGDPYHIIGTHMQSTDSNCSDGEPAEVRSAQMAEMNQFIDDKGIPRSEMLIIGGDLNVIKDSAEYDAMLNQLNVSEPQYTGFDATWDPETNSIANYNYPDLGSQYLDYIFVSNNHKQPESMTLEARDVKSPYWSVTSWGTTYEYNDYSDHYPVFSEILN</sequence>
<accession>A0A3N5BDW2</accession>